<dbReference type="AlphaFoldDB" id="A0A4U5VCC0"/>
<dbReference type="SUPFAM" id="SSF103359">
    <property type="entry name" value="Suppressor of Fused, N-terminal domain"/>
    <property type="match status" value="1"/>
</dbReference>
<evidence type="ECO:0000313" key="16">
    <source>
        <dbReference type="Proteomes" id="UP000298787"/>
    </source>
</evidence>
<dbReference type="InterPro" id="IPR007768">
    <property type="entry name" value="Suppressor_of_fused"/>
</dbReference>
<evidence type="ECO:0000313" key="15">
    <source>
        <dbReference type="EMBL" id="TKS85558.1"/>
    </source>
</evidence>
<dbReference type="Proteomes" id="UP000298787">
    <property type="component" value="Chromosome 17"/>
</dbReference>
<dbReference type="GO" id="GO:0005929">
    <property type="term" value="C:cilium"/>
    <property type="evidence" value="ECO:0007669"/>
    <property type="project" value="UniProtKB-ARBA"/>
</dbReference>
<feature type="domain" description="Suppressor of fused-like" evidence="13">
    <location>
        <begin position="296"/>
        <end position="382"/>
    </location>
</feature>
<accession>A0A4U5VCC0</accession>
<protein>
    <recommendedName>
        <fullName evidence="11">Suppressor of fused homolog</fullName>
    </recommendedName>
</protein>
<keyword evidence="16" id="KW-1185">Reference proteome</keyword>
<dbReference type="EMBL" id="CM014094">
    <property type="protein sequence ID" value="TKS85558.1"/>
    <property type="molecule type" value="Genomic_DNA"/>
</dbReference>
<dbReference type="PANTHER" id="PTHR10928:SF2">
    <property type="entry name" value="SUPPRESSOR OF FUSED HOMOLOG"/>
    <property type="match status" value="1"/>
</dbReference>
<dbReference type="GO" id="GO:0005634">
    <property type="term" value="C:nucleus"/>
    <property type="evidence" value="ECO:0007669"/>
    <property type="project" value="UniProtKB-SubCell"/>
</dbReference>
<evidence type="ECO:0000256" key="4">
    <source>
        <dbReference type="ARBA" id="ARBA00022490"/>
    </source>
</evidence>
<comment type="similarity">
    <text evidence="10">Belongs to the SUFU family.</text>
</comment>
<reference evidence="15 16" key="1">
    <citation type="submission" date="2019-01" db="EMBL/GenBank/DDBJ databases">
        <title>Genome Assembly of Collichthys lucidus.</title>
        <authorList>
            <person name="Cai M."/>
            <person name="Xiao S."/>
        </authorList>
    </citation>
    <scope>NUCLEOTIDE SEQUENCE [LARGE SCALE GENOMIC DNA]</scope>
    <source>
        <strain evidence="15">JT15FE1705JMU</strain>
        <tissue evidence="15">Muscle</tissue>
    </source>
</reference>
<dbReference type="Pfam" id="PF12470">
    <property type="entry name" value="SUFU_C"/>
    <property type="match status" value="1"/>
</dbReference>
<evidence type="ECO:0000256" key="3">
    <source>
        <dbReference type="ARBA" id="ARBA00022473"/>
    </source>
</evidence>
<dbReference type="Pfam" id="PF13489">
    <property type="entry name" value="Methyltransf_23"/>
    <property type="match status" value="1"/>
</dbReference>
<dbReference type="InterPro" id="IPR037181">
    <property type="entry name" value="SUFU_N"/>
</dbReference>
<dbReference type="InterPro" id="IPR020941">
    <property type="entry name" value="SUFU-like_domain"/>
</dbReference>
<dbReference type="FunFam" id="3.30.1360.230:FF:000001">
    <property type="entry name" value="Suppressor of fused homolog"/>
    <property type="match status" value="1"/>
</dbReference>
<feature type="domain" description="Suppressor of fused C-terminal" evidence="14">
    <location>
        <begin position="432"/>
        <end position="649"/>
    </location>
</feature>
<gene>
    <name evidence="15" type="ORF">D9C73_019784</name>
</gene>
<evidence type="ECO:0000259" key="14">
    <source>
        <dbReference type="Pfam" id="PF12470"/>
    </source>
</evidence>
<dbReference type="SUPFAM" id="SSF53335">
    <property type="entry name" value="S-adenosyl-L-methionine-dependent methyltransferases"/>
    <property type="match status" value="1"/>
</dbReference>
<dbReference type="PANTHER" id="PTHR10928">
    <property type="entry name" value="SUPPRESSOR OF FUSED"/>
    <property type="match status" value="1"/>
</dbReference>
<dbReference type="Gene3D" id="3.40.50.150">
    <property type="entry name" value="Vaccinia Virus protein VP39"/>
    <property type="match status" value="1"/>
</dbReference>
<evidence type="ECO:0000256" key="11">
    <source>
        <dbReference type="ARBA" id="ARBA00071231"/>
    </source>
</evidence>
<dbReference type="CDD" id="cd02440">
    <property type="entry name" value="AdoMet_MTases"/>
    <property type="match status" value="1"/>
</dbReference>
<dbReference type="STRING" id="240159.A0A4U5VCC0"/>
<keyword evidence="3" id="KW-0217">Developmental protein</keyword>
<evidence type="ECO:0000256" key="10">
    <source>
        <dbReference type="ARBA" id="ARBA00060754"/>
    </source>
</evidence>
<feature type="compositionally biased region" description="Basic and acidic residues" evidence="12">
    <location>
        <begin position="511"/>
        <end position="523"/>
    </location>
</feature>
<keyword evidence="5" id="KW-1017">Isopeptide bond</keyword>
<feature type="region of interest" description="Disordered" evidence="12">
    <location>
        <begin position="456"/>
        <end position="484"/>
    </location>
</feature>
<dbReference type="Gene3D" id="3.30.1360.230">
    <property type="entry name" value="Sufu, C-terminal domain"/>
    <property type="match status" value="1"/>
</dbReference>
<keyword evidence="4" id="KW-0963">Cytoplasm</keyword>
<dbReference type="GO" id="GO:0000122">
    <property type="term" value="P:negative regulation of transcription by RNA polymerase II"/>
    <property type="evidence" value="ECO:0007669"/>
    <property type="project" value="UniProtKB-ARBA"/>
</dbReference>
<keyword evidence="8" id="KW-0007">Acetylation</keyword>
<evidence type="ECO:0000256" key="9">
    <source>
        <dbReference type="ARBA" id="ARBA00023242"/>
    </source>
</evidence>
<dbReference type="Pfam" id="PF05076">
    <property type="entry name" value="SUFU"/>
    <property type="match status" value="1"/>
</dbReference>
<evidence type="ECO:0000256" key="5">
    <source>
        <dbReference type="ARBA" id="ARBA00022499"/>
    </source>
</evidence>
<feature type="region of interest" description="Disordered" evidence="12">
    <location>
        <begin position="498"/>
        <end position="530"/>
    </location>
</feature>
<comment type="subcellular location">
    <subcellularLocation>
        <location evidence="2">Cytoplasm</location>
    </subcellularLocation>
    <subcellularLocation>
        <location evidence="1">Nucleus</location>
    </subcellularLocation>
</comment>
<keyword evidence="7" id="KW-0832">Ubl conjugation</keyword>
<dbReference type="GO" id="GO:0005829">
    <property type="term" value="C:cytosol"/>
    <property type="evidence" value="ECO:0007669"/>
    <property type="project" value="UniProtKB-ARBA"/>
</dbReference>
<keyword evidence="9" id="KW-0539">Nucleus</keyword>
<keyword evidence="6" id="KW-0597">Phosphoprotein</keyword>
<dbReference type="InterPro" id="IPR024314">
    <property type="entry name" value="SUFU_C"/>
</dbReference>
<evidence type="ECO:0000256" key="2">
    <source>
        <dbReference type="ARBA" id="ARBA00004496"/>
    </source>
</evidence>
<dbReference type="GO" id="GO:0007165">
    <property type="term" value="P:signal transduction"/>
    <property type="evidence" value="ECO:0007669"/>
    <property type="project" value="UniProtKB-ARBA"/>
</dbReference>
<dbReference type="GO" id="GO:0045879">
    <property type="term" value="P:negative regulation of smoothened signaling pathway"/>
    <property type="evidence" value="ECO:0007669"/>
    <property type="project" value="UniProtKB-ARBA"/>
</dbReference>
<sequence>MDAVTETVTIGTLPPLHFLNETVFEKTASERKDEENILSRTSEQRSDLISGVYEGGLKVWECTYDLLELIEKDGETFGGKAILDLGCGAGLLGILALKRGAKQVHFQDYNSTVVEQLTVPNVILNCQEDDKVDSDDEEGSGKGKIQEKFGSKIKVKEEEDVEEGSPAPKKRAIDLSEQPLLAKCRFFSGDWSTFLALVKKEDPQPKYDIIFTSETIYNTAYYPTLHETLHKLLSPGGLVYLATKSHYFGVGGGLHLFETFVEQRGLQAIYGECRRLYPEQANPLQVTAIVKYWLGGPDPLDYISMYRSMGCPAQDIQEHWHYVSFGLSDLYGDNRVHEFTGPDGPSGFGFELTFRLKREVGETAPPTWPAELMQGLARYVFQSEELQAAQQWNGQGILELMRGVRVAGGPWLITDMRRGETIFDIDPHLQQERVDQGIETEGSNLSGVSAKCVWDDLSRPPEDEEDSRSICIGSQPRRLSDKDTEQIRETLRKGLEFNSKAALPPINSQRQSHERPPSRKDSLESESSAAIVPHELVRTRQLESVHLKFNQESGTLLPLCLRGRLLHGRHFTYKSINGDTAITFVSTGVEGAFATEEHPYAAHGPWLQILLTEEFVEQMLGDLQELNTREETKLPKEYSWPEKKLKISVLPDSVFDNPLQ</sequence>
<evidence type="ECO:0000256" key="7">
    <source>
        <dbReference type="ARBA" id="ARBA00022843"/>
    </source>
</evidence>
<dbReference type="InterPro" id="IPR029063">
    <property type="entry name" value="SAM-dependent_MTases_sf"/>
</dbReference>
<organism evidence="15 16">
    <name type="scientific">Collichthys lucidus</name>
    <name type="common">Big head croaker</name>
    <name type="synonym">Sciaena lucida</name>
    <dbReference type="NCBI Taxonomy" id="240159"/>
    <lineage>
        <taxon>Eukaryota</taxon>
        <taxon>Metazoa</taxon>
        <taxon>Chordata</taxon>
        <taxon>Craniata</taxon>
        <taxon>Vertebrata</taxon>
        <taxon>Euteleostomi</taxon>
        <taxon>Actinopterygii</taxon>
        <taxon>Neopterygii</taxon>
        <taxon>Teleostei</taxon>
        <taxon>Neoteleostei</taxon>
        <taxon>Acanthomorphata</taxon>
        <taxon>Eupercaria</taxon>
        <taxon>Sciaenidae</taxon>
        <taxon>Collichthys</taxon>
    </lineage>
</organism>
<name>A0A4U5VCC0_COLLU</name>
<evidence type="ECO:0000256" key="6">
    <source>
        <dbReference type="ARBA" id="ARBA00022553"/>
    </source>
</evidence>
<evidence type="ECO:0000256" key="8">
    <source>
        <dbReference type="ARBA" id="ARBA00022990"/>
    </source>
</evidence>
<evidence type="ECO:0000259" key="13">
    <source>
        <dbReference type="Pfam" id="PF05076"/>
    </source>
</evidence>
<evidence type="ECO:0000256" key="12">
    <source>
        <dbReference type="SAM" id="MobiDB-lite"/>
    </source>
</evidence>
<proteinExistence type="inferred from homology"/>
<dbReference type="InterPro" id="IPR038489">
    <property type="entry name" value="SUFU_C_sf"/>
</dbReference>
<evidence type="ECO:0000256" key="1">
    <source>
        <dbReference type="ARBA" id="ARBA00004123"/>
    </source>
</evidence>